<dbReference type="InterPro" id="IPR050268">
    <property type="entry name" value="NADH-dep_flavin_reductase"/>
</dbReference>
<evidence type="ECO:0000313" key="3">
    <source>
        <dbReference type="EMBL" id="GLS27595.1"/>
    </source>
</evidence>
<dbReference type="Proteomes" id="UP001156870">
    <property type="component" value="Unassembled WGS sequence"/>
</dbReference>
<evidence type="ECO:0000313" key="4">
    <source>
        <dbReference type="Proteomes" id="UP001156870"/>
    </source>
</evidence>
<dbReference type="GO" id="GO:0006208">
    <property type="term" value="P:pyrimidine nucleobase catabolic process"/>
    <property type="evidence" value="ECO:0007669"/>
    <property type="project" value="TreeGrafter"/>
</dbReference>
<dbReference type="SUPFAM" id="SSF50475">
    <property type="entry name" value="FMN-binding split barrel"/>
    <property type="match status" value="1"/>
</dbReference>
<gene>
    <name evidence="3" type="primary">rutF</name>
    <name evidence="3" type="ORF">GCM10007877_33140</name>
</gene>
<comment type="caution">
    <text evidence="3">The sequence shown here is derived from an EMBL/GenBank/DDBJ whole genome shotgun (WGS) entry which is preliminary data.</text>
</comment>
<dbReference type="GO" id="GO:0010181">
    <property type="term" value="F:FMN binding"/>
    <property type="evidence" value="ECO:0007669"/>
    <property type="project" value="InterPro"/>
</dbReference>
<dbReference type="InterPro" id="IPR012349">
    <property type="entry name" value="Split_barrel_FMN-bd"/>
</dbReference>
<keyword evidence="4" id="KW-1185">Reference proteome</keyword>
<dbReference type="PANTHER" id="PTHR30466">
    <property type="entry name" value="FLAVIN REDUCTASE"/>
    <property type="match status" value="1"/>
</dbReference>
<evidence type="ECO:0000256" key="1">
    <source>
        <dbReference type="ARBA" id="ARBA00023002"/>
    </source>
</evidence>
<feature type="domain" description="Flavin reductase like" evidence="2">
    <location>
        <begin position="24"/>
        <end position="184"/>
    </location>
</feature>
<dbReference type="GO" id="GO:0042602">
    <property type="term" value="F:riboflavin reductase (NADPH) activity"/>
    <property type="evidence" value="ECO:0007669"/>
    <property type="project" value="TreeGrafter"/>
</dbReference>
<organism evidence="3 4">
    <name type="scientific">Marinibactrum halimedae</name>
    <dbReference type="NCBI Taxonomy" id="1444977"/>
    <lineage>
        <taxon>Bacteria</taxon>
        <taxon>Pseudomonadati</taxon>
        <taxon>Pseudomonadota</taxon>
        <taxon>Gammaproteobacteria</taxon>
        <taxon>Cellvibrionales</taxon>
        <taxon>Cellvibrionaceae</taxon>
        <taxon>Marinibactrum</taxon>
    </lineage>
</organism>
<accession>A0AA37TDB9</accession>
<dbReference type="InterPro" id="IPR002563">
    <property type="entry name" value="Flavin_Rdtase-like_dom"/>
</dbReference>
<keyword evidence="1" id="KW-0560">Oxidoreductase</keyword>
<reference evidence="3 4" key="1">
    <citation type="journal article" date="2014" name="Int. J. Syst. Evol. Microbiol.">
        <title>Complete genome sequence of Corynebacterium casei LMG S-19264T (=DSM 44701T), isolated from a smear-ripened cheese.</title>
        <authorList>
            <consortium name="US DOE Joint Genome Institute (JGI-PGF)"/>
            <person name="Walter F."/>
            <person name="Albersmeier A."/>
            <person name="Kalinowski J."/>
            <person name="Ruckert C."/>
        </authorList>
    </citation>
    <scope>NUCLEOTIDE SEQUENCE [LARGE SCALE GENOMIC DNA]</scope>
    <source>
        <strain evidence="3 4">NBRC 110095</strain>
    </source>
</reference>
<dbReference type="SMART" id="SM00903">
    <property type="entry name" value="Flavin_Reduct"/>
    <property type="match status" value="1"/>
</dbReference>
<dbReference type="Gene3D" id="2.30.110.10">
    <property type="entry name" value="Electron Transport, Fmn-binding Protein, Chain A"/>
    <property type="match status" value="1"/>
</dbReference>
<dbReference type="PANTHER" id="PTHR30466:SF1">
    <property type="entry name" value="FMN REDUCTASE (NADH) RUTF"/>
    <property type="match status" value="1"/>
</dbReference>
<dbReference type="AlphaFoldDB" id="A0AA37TDB9"/>
<name>A0AA37TDB9_9GAMM</name>
<evidence type="ECO:0000259" key="2">
    <source>
        <dbReference type="SMART" id="SM00903"/>
    </source>
</evidence>
<dbReference type="Pfam" id="PF01613">
    <property type="entry name" value="Flavin_Reduct"/>
    <property type="match status" value="1"/>
</dbReference>
<sequence length="185" mass="19901">MPLSSEVNIEKYECLSPEAFREGMAGLAAAVNIITTGDSNRKAGFTATAVCSVSDSPATLLVCLNRSASAYPYFLSNDALSNGNLESTISKNTPIAINTLSAKQTALSNLFGGKTPMEERFMEGEWETLKTGAPILKGAAIAFDCRISDIKSVATHDVIFCEVLAIQKNSDSGSLLYYQRNYHEL</sequence>
<dbReference type="EMBL" id="BSPD01000085">
    <property type="protein sequence ID" value="GLS27595.1"/>
    <property type="molecule type" value="Genomic_DNA"/>
</dbReference>
<proteinExistence type="predicted"/>
<protein>
    <submittedName>
        <fullName evidence="3">FMN reductase (NADH) RutF</fullName>
    </submittedName>
</protein>
<dbReference type="RefSeq" id="WP_232592519.1">
    <property type="nucleotide sequence ID" value="NZ_BSPD01000085.1"/>
</dbReference>